<evidence type="ECO:0000313" key="2">
    <source>
        <dbReference type="EMBL" id="KAF2614076.1"/>
    </source>
</evidence>
<feature type="compositionally biased region" description="Basic and acidic residues" evidence="1">
    <location>
        <begin position="11"/>
        <end position="31"/>
    </location>
</feature>
<feature type="region of interest" description="Disordered" evidence="1">
    <location>
        <begin position="1"/>
        <end position="33"/>
    </location>
</feature>
<reference evidence="2" key="1">
    <citation type="submission" date="2019-12" db="EMBL/GenBank/DDBJ databases">
        <title>Genome sequencing and annotation of Brassica cretica.</title>
        <authorList>
            <person name="Studholme D.J."/>
            <person name="Sarris P.F."/>
        </authorList>
    </citation>
    <scope>NUCLEOTIDE SEQUENCE</scope>
    <source>
        <strain evidence="2">PFS-102/07</strain>
        <tissue evidence="2">Leaf</tissue>
    </source>
</reference>
<dbReference type="EMBL" id="QGKY02000089">
    <property type="protein sequence ID" value="KAF2614076.1"/>
    <property type="molecule type" value="Genomic_DNA"/>
</dbReference>
<gene>
    <name evidence="2" type="ORF">F2Q70_00010584</name>
</gene>
<proteinExistence type="predicted"/>
<organism evidence="2">
    <name type="scientific">Brassica cretica</name>
    <name type="common">Mustard</name>
    <dbReference type="NCBI Taxonomy" id="69181"/>
    <lineage>
        <taxon>Eukaryota</taxon>
        <taxon>Viridiplantae</taxon>
        <taxon>Streptophyta</taxon>
        <taxon>Embryophyta</taxon>
        <taxon>Tracheophyta</taxon>
        <taxon>Spermatophyta</taxon>
        <taxon>Magnoliopsida</taxon>
        <taxon>eudicotyledons</taxon>
        <taxon>Gunneridae</taxon>
        <taxon>Pentapetalae</taxon>
        <taxon>rosids</taxon>
        <taxon>malvids</taxon>
        <taxon>Brassicales</taxon>
        <taxon>Brassicaceae</taxon>
        <taxon>Brassiceae</taxon>
        <taxon>Brassica</taxon>
    </lineage>
</organism>
<name>A0A8S9MA36_BRACR</name>
<comment type="caution">
    <text evidence="2">The sequence shown here is derived from an EMBL/GenBank/DDBJ whole genome shotgun (WGS) entry which is preliminary data.</text>
</comment>
<dbReference type="AlphaFoldDB" id="A0A8S9MA36"/>
<sequence>MERDEMEIEQGCEKRSSNVGSMEKKPQDAAFRRSFRRQPNEHDFFKKLPQTQGCSYLSRLLYDFNPSLEQAFHFKLSHPKKFLLSSDLHHSLTPWDRNEIDSAVRKTPNRAAIDFKINRDSSEKEIDGEDGEIVLSRRKRHQNDFGREADEGERD</sequence>
<feature type="compositionally biased region" description="Acidic residues" evidence="1">
    <location>
        <begin position="1"/>
        <end position="10"/>
    </location>
</feature>
<feature type="region of interest" description="Disordered" evidence="1">
    <location>
        <begin position="135"/>
        <end position="155"/>
    </location>
</feature>
<accession>A0A8S9MA36</accession>
<feature type="compositionally biased region" description="Basic and acidic residues" evidence="1">
    <location>
        <begin position="142"/>
        <end position="155"/>
    </location>
</feature>
<protein>
    <submittedName>
        <fullName evidence="2">Uncharacterized protein</fullName>
    </submittedName>
</protein>
<evidence type="ECO:0000256" key="1">
    <source>
        <dbReference type="SAM" id="MobiDB-lite"/>
    </source>
</evidence>